<dbReference type="EMBL" id="AP024233">
    <property type="protein sequence ID" value="BCO08875.1"/>
    <property type="molecule type" value="Genomic_DNA"/>
</dbReference>
<dbReference type="KEGG" id="ddu:GF1_12510"/>
<dbReference type="PANTHER" id="PTHR34614:SF2">
    <property type="entry name" value="TRANSPOSASE IS4-LIKE DOMAIN-CONTAINING PROTEIN"/>
    <property type="match status" value="1"/>
</dbReference>
<feature type="domain" description="Transposase IS4-like" evidence="1">
    <location>
        <begin position="199"/>
        <end position="314"/>
    </location>
</feature>
<sequence>MDMAHLHKKMKKGRPYYYVREIARVDGKPKVINQIYLGSPERILEMAQGGNSMPKKIQAQAFGALWLANLVEKEIDLAGLIDGIVAEEKDNAPSVGEYFLYAVYNRMIQACSKRAMPGWYKATAIQHIRPVQIDELNSQMFWFKWNQVGERQLQQIAKDFLRRISRIESSSSDCFMFDTTNYYTFMATDTESVLAQRGKSKEGRNWLRQIGVALLVSRDKRIPLYYREYEGNRHDSKMFLQTMEDMFRVMRDSAGEDGALTVVFDKGMNSEDNIAAIDAREGVNFITTYSTHYADHLVHVDLDRFKPVDTRKNRKLAQKGREDDRLLAWRTQGEYWGGSAQWWLHTIH</sequence>
<organism evidence="2 3">
    <name type="scientific">Desulfolithobacter dissulfuricans</name>
    <dbReference type="NCBI Taxonomy" id="2795293"/>
    <lineage>
        <taxon>Bacteria</taxon>
        <taxon>Pseudomonadati</taxon>
        <taxon>Thermodesulfobacteriota</taxon>
        <taxon>Desulfobulbia</taxon>
        <taxon>Desulfobulbales</taxon>
        <taxon>Desulfobulbaceae</taxon>
        <taxon>Desulfolithobacter</taxon>
    </lineage>
</organism>
<name>A0A915XI76_9BACT</name>
<dbReference type="GO" id="GO:0004803">
    <property type="term" value="F:transposase activity"/>
    <property type="evidence" value="ECO:0007669"/>
    <property type="project" value="InterPro"/>
</dbReference>
<protein>
    <recommendedName>
        <fullName evidence="1">Transposase IS4-like domain-containing protein</fullName>
    </recommendedName>
</protein>
<evidence type="ECO:0000313" key="2">
    <source>
        <dbReference type="EMBL" id="BCO08875.1"/>
    </source>
</evidence>
<dbReference type="InterPro" id="IPR002559">
    <property type="entry name" value="Transposase_11"/>
</dbReference>
<dbReference type="GO" id="GO:0003677">
    <property type="term" value="F:DNA binding"/>
    <property type="evidence" value="ECO:0007669"/>
    <property type="project" value="InterPro"/>
</dbReference>
<evidence type="ECO:0000259" key="1">
    <source>
        <dbReference type="Pfam" id="PF01609"/>
    </source>
</evidence>
<dbReference type="GO" id="GO:0006313">
    <property type="term" value="P:DNA transposition"/>
    <property type="evidence" value="ECO:0007669"/>
    <property type="project" value="InterPro"/>
</dbReference>
<keyword evidence="3" id="KW-1185">Reference proteome</keyword>
<dbReference type="PANTHER" id="PTHR34614">
    <property type="match status" value="1"/>
</dbReference>
<dbReference type="AlphaFoldDB" id="A0A915XI76"/>
<proteinExistence type="predicted"/>
<accession>A0A915XI76</accession>
<evidence type="ECO:0000313" key="3">
    <source>
        <dbReference type="Proteomes" id="UP001063350"/>
    </source>
</evidence>
<dbReference type="Pfam" id="PF01609">
    <property type="entry name" value="DDE_Tnp_1"/>
    <property type="match status" value="1"/>
</dbReference>
<reference evidence="2" key="1">
    <citation type="submission" date="2020-12" db="EMBL/GenBank/DDBJ databases">
        <title>Desulfobium dissulfuricans gen. nov., sp. nov., a novel mesophilic, sulfate-reducing bacterium isolated from a deep-sea hydrothermal vent.</title>
        <authorList>
            <person name="Hashimoto Y."/>
            <person name="Tame A."/>
            <person name="Sawayama S."/>
            <person name="Miyazaki J."/>
            <person name="Takai K."/>
            <person name="Nakagawa S."/>
        </authorList>
    </citation>
    <scope>NUCLEOTIDE SEQUENCE</scope>
    <source>
        <strain evidence="2">GF1</strain>
    </source>
</reference>
<gene>
    <name evidence="2" type="ORF">GF1_12510</name>
</gene>
<dbReference type="Proteomes" id="UP001063350">
    <property type="component" value="Chromosome"/>
</dbReference>